<evidence type="ECO:0008006" key="4">
    <source>
        <dbReference type="Google" id="ProtNLM"/>
    </source>
</evidence>
<accession>A0ABZ1CP77</accession>
<name>A0ABZ1CP77_9TREE</name>
<dbReference type="Proteomes" id="UP001329825">
    <property type="component" value="Chromosome 1"/>
</dbReference>
<proteinExistence type="predicted"/>
<evidence type="ECO:0000256" key="1">
    <source>
        <dbReference type="SAM" id="MobiDB-lite"/>
    </source>
</evidence>
<protein>
    <recommendedName>
        <fullName evidence="4">BZIP domain-containing protein</fullName>
    </recommendedName>
</protein>
<gene>
    <name evidence="2" type="ORF">IL334_000456</name>
</gene>
<organism evidence="2 3">
    <name type="scientific">Kwoniella shivajii</name>
    <dbReference type="NCBI Taxonomy" id="564305"/>
    <lineage>
        <taxon>Eukaryota</taxon>
        <taxon>Fungi</taxon>
        <taxon>Dikarya</taxon>
        <taxon>Basidiomycota</taxon>
        <taxon>Agaricomycotina</taxon>
        <taxon>Tremellomycetes</taxon>
        <taxon>Tremellales</taxon>
        <taxon>Cryptococcaceae</taxon>
        <taxon>Kwoniella</taxon>
    </lineage>
</organism>
<dbReference type="RefSeq" id="XP_062788291.1">
    <property type="nucleotide sequence ID" value="XM_062932240.1"/>
</dbReference>
<dbReference type="EMBL" id="CP141881">
    <property type="protein sequence ID" value="WRT63551.1"/>
    <property type="molecule type" value="Genomic_DNA"/>
</dbReference>
<evidence type="ECO:0000313" key="3">
    <source>
        <dbReference type="Proteomes" id="UP001329825"/>
    </source>
</evidence>
<sequence length="356" mass="40926">MIKYMKYFERITPSSAPWGGGQPDHKRHTSQRSSITCTQPIEDLAEKPEEDETHDMENAVLAELPSLYVVSPKTDKEHPIHGAANPRHALIPLVQWNWSHTWPPYDDSVSFPEVDEKRNRLSSSRISPTPVVNKETILHSVSPTNIQWTKTVRVITPPLRVGIPWGVKATAELHRSPERLPSPGPSILKTSSPIKSSSLRVQRLDTPAIKPTPYLQKNITTFDQQNMFDWPLDSDSYPPFNKGYRSKFPEMRNKSARASLPPATKLGYYADQRSCDKDADLVKRRWEVKLSAIGRRRKKKDYYSKIIERKMLMEERLAKAWIEEQKEGEGKGKEGGRFSLLLVEYNNIADDRWSRR</sequence>
<dbReference type="GeneID" id="87952587"/>
<evidence type="ECO:0000313" key="2">
    <source>
        <dbReference type="EMBL" id="WRT63551.1"/>
    </source>
</evidence>
<feature type="region of interest" description="Disordered" evidence="1">
    <location>
        <begin position="12"/>
        <end position="52"/>
    </location>
</feature>
<reference evidence="2 3" key="1">
    <citation type="submission" date="2024-01" db="EMBL/GenBank/DDBJ databases">
        <title>Comparative genomics of Cryptococcus and Kwoniella reveals pathogenesis evolution and contrasting modes of karyotype evolution via chromosome fusion or intercentromeric recombination.</title>
        <authorList>
            <person name="Coelho M.A."/>
            <person name="David-Palma M."/>
            <person name="Shea T."/>
            <person name="Bowers K."/>
            <person name="McGinley-Smith S."/>
            <person name="Mohammad A.W."/>
            <person name="Gnirke A."/>
            <person name="Yurkov A.M."/>
            <person name="Nowrousian M."/>
            <person name="Sun S."/>
            <person name="Cuomo C.A."/>
            <person name="Heitman J."/>
        </authorList>
    </citation>
    <scope>NUCLEOTIDE SEQUENCE [LARGE SCALE GENOMIC DNA]</scope>
    <source>
        <strain evidence="2">CBS 11374</strain>
    </source>
</reference>
<keyword evidence="3" id="KW-1185">Reference proteome</keyword>